<evidence type="ECO:0000256" key="1">
    <source>
        <dbReference type="ARBA" id="ARBA00004604"/>
    </source>
</evidence>
<feature type="domain" description="RRM" evidence="7">
    <location>
        <begin position="150"/>
        <end position="244"/>
    </location>
</feature>
<feature type="domain" description="RRM" evidence="7">
    <location>
        <begin position="253"/>
        <end position="343"/>
    </location>
</feature>
<evidence type="ECO:0000256" key="4">
    <source>
        <dbReference type="ARBA" id="ARBA00023242"/>
    </source>
</evidence>
<keyword evidence="9" id="KW-1185">Reference proteome</keyword>
<dbReference type="InterPro" id="IPR000504">
    <property type="entry name" value="RRM_dom"/>
</dbReference>
<feature type="compositionally biased region" description="Basic and acidic residues" evidence="6">
    <location>
        <begin position="91"/>
        <end position="101"/>
    </location>
</feature>
<dbReference type="PANTHER" id="PTHR23236">
    <property type="entry name" value="EUKARYOTIC TRANSLATION INITIATION FACTOR 4B/4H"/>
    <property type="match status" value="1"/>
</dbReference>
<proteinExistence type="inferred from homology"/>
<evidence type="ECO:0000256" key="2">
    <source>
        <dbReference type="ARBA" id="ARBA00007077"/>
    </source>
</evidence>
<feature type="region of interest" description="Disordered" evidence="6">
    <location>
        <begin position="85"/>
        <end position="140"/>
    </location>
</feature>
<feature type="compositionally biased region" description="Basic and acidic residues" evidence="6">
    <location>
        <begin position="366"/>
        <end position="378"/>
    </location>
</feature>
<dbReference type="CDD" id="cd12395">
    <property type="entry name" value="RRM2_RBM34"/>
    <property type="match status" value="1"/>
</dbReference>
<evidence type="ECO:0000313" key="8">
    <source>
        <dbReference type="EMBL" id="EGT40054.1"/>
    </source>
</evidence>
<protein>
    <recommendedName>
        <fullName evidence="7">RRM domain-containing protein</fullName>
    </recommendedName>
</protein>
<feature type="compositionally biased region" description="Basic and acidic residues" evidence="6">
    <location>
        <begin position="34"/>
        <end position="43"/>
    </location>
</feature>
<dbReference type="Proteomes" id="UP000008068">
    <property type="component" value="Unassembled WGS sequence"/>
</dbReference>
<keyword evidence="3 5" id="KW-0694">RNA-binding</keyword>
<reference evidence="9" key="1">
    <citation type="submission" date="2011-07" db="EMBL/GenBank/DDBJ databases">
        <authorList>
            <consortium name="Caenorhabditis brenneri Sequencing and Analysis Consortium"/>
            <person name="Wilson R.K."/>
        </authorList>
    </citation>
    <scope>NUCLEOTIDE SEQUENCE [LARGE SCALE GENOMIC DNA]</scope>
    <source>
        <strain evidence="9">PB2801</strain>
    </source>
</reference>
<evidence type="ECO:0000313" key="9">
    <source>
        <dbReference type="Proteomes" id="UP000008068"/>
    </source>
</evidence>
<dbReference type="InterPro" id="IPR034221">
    <property type="entry name" value="RBM34_RRM2"/>
</dbReference>
<accession>G0NYJ9</accession>
<dbReference type="OrthoDB" id="442677at2759"/>
<comment type="similarity">
    <text evidence="2">Belongs to the RRM RBM34 family.</text>
</comment>
<dbReference type="HOGENOM" id="CLU_700638_0_0_1"/>
<keyword evidence="4" id="KW-0539">Nucleus</keyword>
<dbReference type="GO" id="GO:0000463">
    <property type="term" value="P:maturation of LSU-rRNA from tricistronic rRNA transcript (SSU-rRNA, 5.8S rRNA, LSU-rRNA)"/>
    <property type="evidence" value="ECO:0007669"/>
    <property type="project" value="TreeGrafter"/>
</dbReference>
<evidence type="ECO:0000256" key="3">
    <source>
        <dbReference type="ARBA" id="ARBA00022884"/>
    </source>
</evidence>
<dbReference type="InParanoid" id="G0NYJ9"/>
<dbReference type="GO" id="GO:0019843">
    <property type="term" value="F:rRNA binding"/>
    <property type="evidence" value="ECO:0007669"/>
    <property type="project" value="TreeGrafter"/>
</dbReference>
<feature type="region of interest" description="Disordered" evidence="6">
    <location>
        <begin position="361"/>
        <end position="401"/>
    </location>
</feature>
<dbReference type="CDD" id="cd12394">
    <property type="entry name" value="RRM1_RBM34"/>
    <property type="match status" value="1"/>
</dbReference>
<dbReference type="InterPro" id="IPR012677">
    <property type="entry name" value="Nucleotide-bd_a/b_plait_sf"/>
</dbReference>
<dbReference type="Gene3D" id="3.30.70.330">
    <property type="match status" value="2"/>
</dbReference>
<evidence type="ECO:0000256" key="5">
    <source>
        <dbReference type="PROSITE-ProRule" id="PRU00176"/>
    </source>
</evidence>
<dbReference type="eggNOG" id="KOG0118">
    <property type="taxonomic scope" value="Eukaryota"/>
</dbReference>
<dbReference type="STRING" id="135651.G0NYJ9"/>
<dbReference type="GO" id="GO:0005730">
    <property type="term" value="C:nucleolus"/>
    <property type="evidence" value="ECO:0007669"/>
    <property type="project" value="UniProtKB-SubCell"/>
</dbReference>
<dbReference type="Pfam" id="PF00076">
    <property type="entry name" value="RRM_1"/>
    <property type="match status" value="2"/>
</dbReference>
<organism evidence="9">
    <name type="scientific">Caenorhabditis brenneri</name>
    <name type="common">Nematode worm</name>
    <dbReference type="NCBI Taxonomy" id="135651"/>
    <lineage>
        <taxon>Eukaryota</taxon>
        <taxon>Metazoa</taxon>
        <taxon>Ecdysozoa</taxon>
        <taxon>Nematoda</taxon>
        <taxon>Chromadorea</taxon>
        <taxon>Rhabditida</taxon>
        <taxon>Rhabditina</taxon>
        <taxon>Rhabditomorpha</taxon>
        <taxon>Rhabditoidea</taxon>
        <taxon>Rhabditidae</taxon>
        <taxon>Peloderinae</taxon>
        <taxon>Caenorhabditis</taxon>
    </lineage>
</organism>
<dbReference type="FunCoup" id="G0NYJ9">
    <property type="interactions" value="2148"/>
</dbReference>
<feature type="compositionally biased region" description="Basic residues" evidence="6">
    <location>
        <begin position="379"/>
        <end position="395"/>
    </location>
</feature>
<dbReference type="AlphaFoldDB" id="G0NYJ9"/>
<dbReference type="SMART" id="SM00360">
    <property type="entry name" value="RRM"/>
    <property type="match status" value="2"/>
</dbReference>
<evidence type="ECO:0000256" key="6">
    <source>
        <dbReference type="SAM" id="MobiDB-lite"/>
    </source>
</evidence>
<gene>
    <name evidence="8" type="ORF">CAEBREN_26109</name>
</gene>
<feature type="compositionally biased region" description="Basic and acidic residues" evidence="6">
    <location>
        <begin position="108"/>
        <end position="135"/>
    </location>
</feature>
<sequence>MVKKVIKRKAEAVCKSLDTTVEADASQNIKKQKKEAPISKKESSATQLETYQAGGLSNLFGKSADGSTVVEDVVKGATVIEKPKRRKFDPKKKQEEEKPIEETNVNETGEKTADDAKEDGKEKKLDRTKQRENRVLSKSNACATAEDNAKTVFVGNMPLTMNEKSVRRIFSDFGTVSSVRMRNLIPINEKLSKRVTHLSGKLNDKQSSLTFYVKFENEESVEKALKYNGTKLEDHVVRVDKVGNKKKDFGKDLAIFVGNLPFETTEDALITFFSEQIGPVEGVRIVRDKDTGKGKGFAFVNFKQDSSVSLALSMETIKMEKRDLRLTKVMKKGHLTKIHSAKKRVSSFKKNENEITGKLQKFKFSTRKERSTEQNDRRALKKSAKKAIKKKKTAKQGRLMA</sequence>
<dbReference type="SUPFAM" id="SSF54928">
    <property type="entry name" value="RNA-binding domain, RBD"/>
    <property type="match status" value="2"/>
</dbReference>
<feature type="region of interest" description="Disordered" evidence="6">
    <location>
        <begin position="24"/>
        <end position="46"/>
    </location>
</feature>
<comment type="subcellular location">
    <subcellularLocation>
        <location evidence="1">Nucleus</location>
        <location evidence="1">Nucleolus</location>
    </subcellularLocation>
</comment>
<dbReference type="OMA" id="FMNISPV"/>
<dbReference type="PANTHER" id="PTHR23236:SF25">
    <property type="entry name" value="RNA-BINDING PROTEIN 34"/>
    <property type="match status" value="1"/>
</dbReference>
<dbReference type="PROSITE" id="PS50102">
    <property type="entry name" value="RRM"/>
    <property type="match status" value="2"/>
</dbReference>
<dbReference type="InterPro" id="IPR035979">
    <property type="entry name" value="RBD_domain_sf"/>
</dbReference>
<evidence type="ECO:0000259" key="7">
    <source>
        <dbReference type="PROSITE" id="PS50102"/>
    </source>
</evidence>
<dbReference type="EMBL" id="GL379981">
    <property type="protein sequence ID" value="EGT40054.1"/>
    <property type="molecule type" value="Genomic_DNA"/>
</dbReference>
<name>G0NYJ9_CAEBE</name>